<dbReference type="InterPro" id="IPR000223">
    <property type="entry name" value="Pept_S26A_signal_pept_1"/>
</dbReference>
<evidence type="ECO:0000256" key="2">
    <source>
        <dbReference type="ARBA" id="ARBA00011805"/>
    </source>
</evidence>
<feature type="active site" evidence="8">
    <location>
        <position position="39"/>
    </location>
</feature>
<dbReference type="PRINTS" id="PR00727">
    <property type="entry name" value="LEADERPTASE"/>
</dbReference>
<dbReference type="SUPFAM" id="SSF51306">
    <property type="entry name" value="LexA/Signal peptidase"/>
    <property type="match status" value="1"/>
</dbReference>
<keyword evidence="4 9" id="KW-0378">Hydrolase</keyword>
<evidence type="ECO:0000256" key="3">
    <source>
        <dbReference type="ARBA" id="ARBA00022792"/>
    </source>
</evidence>
<evidence type="ECO:0000256" key="8">
    <source>
        <dbReference type="PIRSR" id="PIRSR600223-1"/>
    </source>
</evidence>
<evidence type="ECO:0000256" key="7">
    <source>
        <dbReference type="ARBA" id="ARBA00038445"/>
    </source>
</evidence>
<dbReference type="EMBL" id="GFDF01004084">
    <property type="protein sequence ID" value="JAV10000.1"/>
    <property type="molecule type" value="Transcribed_RNA"/>
</dbReference>
<dbReference type="PANTHER" id="PTHR12383:SF16">
    <property type="entry name" value="MITOCHONDRIAL INNER MEMBRANE PROTEASE SUBUNIT 1"/>
    <property type="match status" value="1"/>
</dbReference>
<dbReference type="NCBIfam" id="TIGR02227">
    <property type="entry name" value="sigpep_I_bact"/>
    <property type="match status" value="1"/>
</dbReference>
<dbReference type="GO" id="GO:0004252">
    <property type="term" value="F:serine-type endopeptidase activity"/>
    <property type="evidence" value="ECO:0007669"/>
    <property type="project" value="InterPro"/>
</dbReference>
<name>A0A1L8DUA1_9DIPT</name>
<dbReference type="InterPro" id="IPR019533">
    <property type="entry name" value="Peptidase_S26"/>
</dbReference>
<comment type="subcellular location">
    <subcellularLocation>
        <location evidence="1 9">Mitochondrion inner membrane</location>
    </subcellularLocation>
</comment>
<dbReference type="PANTHER" id="PTHR12383">
    <property type="entry name" value="PROTEASE FAMILY S26 MITOCHONDRIAL INNER MEMBRANE PROTEASE-RELATED"/>
    <property type="match status" value="1"/>
</dbReference>
<evidence type="ECO:0000313" key="11">
    <source>
        <dbReference type="EMBL" id="JAV10000.1"/>
    </source>
</evidence>
<dbReference type="InterPro" id="IPR036286">
    <property type="entry name" value="LexA/Signal_pep-like_sf"/>
</dbReference>
<organism evidence="11">
    <name type="scientific">Nyssomyia neivai</name>
    <dbReference type="NCBI Taxonomy" id="330878"/>
    <lineage>
        <taxon>Eukaryota</taxon>
        <taxon>Metazoa</taxon>
        <taxon>Ecdysozoa</taxon>
        <taxon>Arthropoda</taxon>
        <taxon>Hexapoda</taxon>
        <taxon>Insecta</taxon>
        <taxon>Pterygota</taxon>
        <taxon>Neoptera</taxon>
        <taxon>Endopterygota</taxon>
        <taxon>Diptera</taxon>
        <taxon>Nematocera</taxon>
        <taxon>Psychodoidea</taxon>
        <taxon>Psychodidae</taxon>
        <taxon>Nyssomyia</taxon>
    </lineage>
</organism>
<keyword evidence="3 9" id="KW-0999">Mitochondrion inner membrane</keyword>
<dbReference type="EC" id="3.4.21.-" evidence="9"/>
<comment type="subunit">
    <text evidence="2">Heterodimer of 2 subunits, IMMPL1 and IMMPL2.</text>
</comment>
<dbReference type="GO" id="GO:0006465">
    <property type="term" value="P:signal peptide processing"/>
    <property type="evidence" value="ECO:0007669"/>
    <property type="project" value="InterPro"/>
</dbReference>
<keyword evidence="9 11" id="KW-0645">Protease</keyword>
<keyword evidence="6" id="KW-0472">Membrane</keyword>
<sequence length="182" mass="20331">MRRYLFKTLKFTGHVIKYVCIAHCTFTYVFDFVFCSGPSMEPTIYSGDILLTEKLSSRRNRIDRGDVITAIAPTHPSKIICKRVFAVSGDRIVAGVPGNSGDSISINVSAITANGTPLTTTDKERIELTKNRKIIIPRGHVWLEGDNKENSADSRYYGAIPQGLIKSRAVARVWPPREFKIL</sequence>
<evidence type="ECO:0000256" key="5">
    <source>
        <dbReference type="ARBA" id="ARBA00023128"/>
    </source>
</evidence>
<evidence type="ECO:0000259" key="10">
    <source>
        <dbReference type="Pfam" id="PF10502"/>
    </source>
</evidence>
<dbReference type="CDD" id="cd06530">
    <property type="entry name" value="S26_SPase_I"/>
    <property type="match status" value="1"/>
</dbReference>
<dbReference type="GO" id="GO:0042720">
    <property type="term" value="C:mitochondrial inner membrane peptidase complex"/>
    <property type="evidence" value="ECO:0007669"/>
    <property type="project" value="TreeGrafter"/>
</dbReference>
<dbReference type="Pfam" id="PF10502">
    <property type="entry name" value="Peptidase_S26"/>
    <property type="match status" value="1"/>
</dbReference>
<evidence type="ECO:0000256" key="6">
    <source>
        <dbReference type="ARBA" id="ARBA00023136"/>
    </source>
</evidence>
<dbReference type="InterPro" id="IPR052064">
    <property type="entry name" value="Mito_IMP1_subunit"/>
</dbReference>
<evidence type="ECO:0000256" key="9">
    <source>
        <dbReference type="RuleBase" id="RU362041"/>
    </source>
</evidence>
<evidence type="ECO:0000256" key="4">
    <source>
        <dbReference type="ARBA" id="ARBA00022801"/>
    </source>
</evidence>
<comment type="similarity">
    <text evidence="7">Belongs to the peptidase S26 family. IMP1 subfamily.</text>
</comment>
<feature type="active site" evidence="8">
    <location>
        <position position="82"/>
    </location>
</feature>
<accession>A0A1L8DUA1</accession>
<proteinExistence type="inferred from homology"/>
<feature type="domain" description="Peptidase S26" evidence="10">
    <location>
        <begin position="15"/>
        <end position="174"/>
    </location>
</feature>
<evidence type="ECO:0000256" key="1">
    <source>
        <dbReference type="ARBA" id="ARBA00004273"/>
    </source>
</evidence>
<reference evidence="11" key="1">
    <citation type="submission" date="2016-12" db="EMBL/GenBank/DDBJ databases">
        <title>An insight into the sialome and mialome of the sand fly, Nyssomyia neivai.</title>
        <authorList>
            <person name="Sebastian V."/>
            <person name="Goulart T.M."/>
            <person name="Oliveira W."/>
            <person name="Calvo E."/>
            <person name="Oliveira L.F."/>
            <person name="Pinto M.C."/>
            <person name="Rosselino A.M."/>
            <person name="Ribeiro J.M."/>
        </authorList>
    </citation>
    <scope>NUCLEOTIDE SEQUENCE</scope>
</reference>
<dbReference type="Gene3D" id="2.10.109.10">
    <property type="entry name" value="Umud Fragment, subunit A"/>
    <property type="match status" value="1"/>
</dbReference>
<dbReference type="AlphaFoldDB" id="A0A1L8DUA1"/>
<dbReference type="GO" id="GO:0006627">
    <property type="term" value="P:protein processing involved in protein targeting to mitochondrion"/>
    <property type="evidence" value="ECO:0007669"/>
    <property type="project" value="TreeGrafter"/>
</dbReference>
<keyword evidence="5 9" id="KW-0496">Mitochondrion</keyword>
<protein>
    <recommendedName>
        <fullName evidence="9">Mitochondrial inner membrane protease subunit</fullName>
        <ecNumber evidence="9">3.4.21.-</ecNumber>
    </recommendedName>
</protein>